<dbReference type="Proteomes" id="UP000550660">
    <property type="component" value="Unassembled WGS sequence"/>
</dbReference>
<reference evidence="2 3" key="1">
    <citation type="submission" date="2019-09" db="EMBL/GenBank/DDBJ databases">
        <title>Bird 10,000 Genomes (B10K) Project - Family phase.</title>
        <authorList>
            <person name="Zhang G."/>
        </authorList>
    </citation>
    <scope>NUCLEOTIDE SEQUENCE [LARGE SCALE GENOMIC DNA]</scope>
    <source>
        <strain evidence="2">B10K-DU-007-40</strain>
        <tissue evidence="2">Mixed tissue sample</tissue>
    </source>
</reference>
<accession>A0A7L0EG08</accession>
<organism evidence="2 3">
    <name type="scientific">Trogon melanurus</name>
    <name type="common">Black-tailed trogon</name>
    <dbReference type="NCBI Taxonomy" id="56311"/>
    <lineage>
        <taxon>Eukaryota</taxon>
        <taxon>Metazoa</taxon>
        <taxon>Chordata</taxon>
        <taxon>Craniata</taxon>
        <taxon>Vertebrata</taxon>
        <taxon>Euteleostomi</taxon>
        <taxon>Archelosauria</taxon>
        <taxon>Archosauria</taxon>
        <taxon>Dinosauria</taxon>
        <taxon>Saurischia</taxon>
        <taxon>Theropoda</taxon>
        <taxon>Coelurosauria</taxon>
        <taxon>Aves</taxon>
        <taxon>Neognathae</taxon>
        <taxon>Neoaves</taxon>
        <taxon>Telluraves</taxon>
        <taxon>Coraciimorphae</taxon>
        <taxon>Trogoniformes</taxon>
        <taxon>Trogonidae</taxon>
        <taxon>Trogon</taxon>
    </lineage>
</organism>
<evidence type="ECO:0000259" key="1">
    <source>
        <dbReference type="Pfam" id="PF09848"/>
    </source>
</evidence>
<dbReference type="AlphaFoldDB" id="A0A7L0EG08"/>
<dbReference type="EMBL" id="VXAG01000913">
    <property type="protein sequence ID" value="NXJ82059.1"/>
    <property type="molecule type" value="Genomic_DNA"/>
</dbReference>
<dbReference type="Gene3D" id="3.40.50.300">
    <property type="entry name" value="P-loop containing nucleotide triphosphate hydrolases"/>
    <property type="match status" value="2"/>
</dbReference>
<sequence>LYPPNYSRIHNGNLQALLRALTVALLTFESFLSDRVGCEFLNLLTIKQYQLLSENLHRTRKLYVYGLPGTGKTVVALKIIEKIREMLQCAQEEVLYVCENQPLRDFVRQKNICRAVTREAFLRGSFDDVKHIVMDEAQNFQQDDGDWYEKALSLTSSLHLPEPGFFWIFLDYLQTSHIFETGLPEARWHNPIESLTKVVRNANSIYSYLKEKMEANVKNSTLNIPRERLERLLRETTCPHDVQGSTEEVHKGSRIEIAKYVAEHCRVYLREGYSEKDITVLCYTDMEAREYSKMLAVYLKRAKANVSLVRMEEGPGEHAVLDTVHRFSGLERSIVFGIIPQTFPFDDELFGNVLVCLASRANLKLHLLFEDRDT</sequence>
<comment type="caution">
    <text evidence="2">The sequence shown here is derived from an EMBL/GenBank/DDBJ whole genome shotgun (WGS) entry which is preliminary data.</text>
</comment>
<evidence type="ECO:0000313" key="3">
    <source>
        <dbReference type="Proteomes" id="UP000550660"/>
    </source>
</evidence>
<feature type="domain" description="Schlafen group 3-like DNA/RNA helicase" evidence="1">
    <location>
        <begin position="63"/>
        <end position="142"/>
    </location>
</feature>
<protein>
    <submittedName>
        <fullName evidence="2">SLN13 protein</fullName>
    </submittedName>
</protein>
<dbReference type="InterPro" id="IPR027417">
    <property type="entry name" value="P-loop_NTPase"/>
</dbReference>
<dbReference type="Pfam" id="PF09848">
    <property type="entry name" value="SLFN-g3_helicase"/>
    <property type="match status" value="1"/>
</dbReference>
<proteinExistence type="predicted"/>
<dbReference type="InterPro" id="IPR018647">
    <property type="entry name" value="SLFN_3-like_DNA/RNA_helicase"/>
</dbReference>
<feature type="non-terminal residue" evidence="2">
    <location>
        <position position="374"/>
    </location>
</feature>
<keyword evidence="3" id="KW-1185">Reference proteome</keyword>
<name>A0A7L0EG08_TROML</name>
<evidence type="ECO:0000313" key="2">
    <source>
        <dbReference type="EMBL" id="NXJ82059.1"/>
    </source>
</evidence>
<dbReference type="OrthoDB" id="6052143at2759"/>
<gene>
    <name evidence="2" type="primary">Slfn13_0</name>
    <name evidence="2" type="ORF">TROMEL_R15238</name>
</gene>
<feature type="non-terminal residue" evidence="2">
    <location>
        <position position="1"/>
    </location>
</feature>
<dbReference type="SUPFAM" id="SSF52540">
    <property type="entry name" value="P-loop containing nucleoside triphosphate hydrolases"/>
    <property type="match status" value="1"/>
</dbReference>